<gene>
    <name evidence="1" type="ORF">GCM10011376_25930</name>
</gene>
<dbReference type="Gene3D" id="3.10.590.10">
    <property type="entry name" value="ph1033 like domains"/>
    <property type="match status" value="1"/>
</dbReference>
<proteinExistence type="predicted"/>
<dbReference type="Proteomes" id="UP000597341">
    <property type="component" value="Unassembled WGS sequence"/>
</dbReference>
<name>A0ABQ3HJX1_9ACTN</name>
<evidence type="ECO:0000313" key="2">
    <source>
        <dbReference type="Proteomes" id="UP000597341"/>
    </source>
</evidence>
<protein>
    <submittedName>
        <fullName evidence="1">Uncharacterized protein</fullName>
    </submittedName>
</protein>
<accession>A0ABQ3HJX1</accession>
<sequence>MTEGPIHYLLVIGEREGLAWILRERRMAFPSTSRREVTQLKVGDRLLLTTTRGCFHNPTRDATRVIALGHVLSEVAELEVPIAIAGREFTRDCSIAIDLLAPYLDGVELAPLAERLDAFAGSTAWGMRLRRPLLALSARDAKLLCRRLDGVAADPAEAQPTYLARIRPIATLGRQRG</sequence>
<organism evidence="1 2">
    <name type="scientific">Nocardioides flavus</name>
    <name type="common">ex Wang et al. 2016</name>
    <dbReference type="NCBI Taxonomy" id="2058780"/>
    <lineage>
        <taxon>Bacteria</taxon>
        <taxon>Bacillati</taxon>
        <taxon>Actinomycetota</taxon>
        <taxon>Actinomycetes</taxon>
        <taxon>Propionibacteriales</taxon>
        <taxon>Nocardioidaceae</taxon>
        <taxon>Nocardioides</taxon>
    </lineage>
</organism>
<comment type="caution">
    <text evidence="1">The sequence shown here is derived from an EMBL/GenBank/DDBJ whole genome shotgun (WGS) entry which is preliminary data.</text>
</comment>
<dbReference type="EMBL" id="BNAD01000007">
    <property type="protein sequence ID" value="GHE17983.1"/>
    <property type="molecule type" value="Genomic_DNA"/>
</dbReference>
<reference evidence="2" key="1">
    <citation type="journal article" date="2019" name="Int. J. Syst. Evol. Microbiol.">
        <title>The Global Catalogue of Microorganisms (GCM) 10K type strain sequencing project: providing services to taxonomists for standard genome sequencing and annotation.</title>
        <authorList>
            <consortium name="The Broad Institute Genomics Platform"/>
            <consortium name="The Broad Institute Genome Sequencing Center for Infectious Disease"/>
            <person name="Wu L."/>
            <person name="Ma J."/>
        </authorList>
    </citation>
    <scope>NUCLEOTIDE SEQUENCE [LARGE SCALE GENOMIC DNA]</scope>
    <source>
        <strain evidence="2">CGMCC 1.12791</strain>
    </source>
</reference>
<keyword evidence="2" id="KW-1185">Reference proteome</keyword>
<evidence type="ECO:0000313" key="1">
    <source>
        <dbReference type="EMBL" id="GHE17983.1"/>
    </source>
</evidence>